<sequence>MNNKDRQKVADKKWIEKNREHATYLRNRSSARSFIRNKATQDDLEELKELIKEREGNLKCERK</sequence>
<evidence type="ECO:0008006" key="3">
    <source>
        <dbReference type="Google" id="ProtNLM"/>
    </source>
</evidence>
<dbReference type="EMBL" id="SWND01000011">
    <property type="protein sequence ID" value="NFF03230.1"/>
    <property type="molecule type" value="Genomic_DNA"/>
</dbReference>
<gene>
    <name evidence="1" type="ORF">FCV25_15995</name>
</gene>
<reference evidence="1 2" key="1">
    <citation type="submission" date="2019-04" db="EMBL/GenBank/DDBJ databases">
        <title>Genome sequencing of Clostridium botulinum Groups I-IV and Clostridium butyricum.</title>
        <authorList>
            <person name="Brunt J."/>
            <person name="Van Vliet A.H.M."/>
            <person name="Stringer S.C."/>
            <person name="Carter A.T."/>
            <person name="Peck M.W."/>
        </authorList>
    </citation>
    <scope>NUCLEOTIDE SEQUENCE [LARGE SCALE GENOMIC DNA]</scope>
    <source>
        <strain evidence="1 2">IFR 18/054</strain>
    </source>
</reference>
<protein>
    <recommendedName>
        <fullName evidence="3">Nicotinate phosphoribosyltransferase</fullName>
    </recommendedName>
</protein>
<evidence type="ECO:0000313" key="1">
    <source>
        <dbReference type="EMBL" id="NFF03230.1"/>
    </source>
</evidence>
<organism evidence="1 2">
    <name type="scientific">Clostridium botulinum</name>
    <dbReference type="NCBI Taxonomy" id="1491"/>
    <lineage>
        <taxon>Bacteria</taxon>
        <taxon>Bacillati</taxon>
        <taxon>Bacillota</taxon>
        <taxon>Clostridia</taxon>
        <taxon>Eubacteriales</taxon>
        <taxon>Clostridiaceae</taxon>
        <taxon>Clostridium</taxon>
    </lineage>
</organism>
<dbReference type="AlphaFoldDB" id="A0A6B4TQ22"/>
<accession>A0A6B4TQ22</accession>
<dbReference type="Proteomes" id="UP000472521">
    <property type="component" value="Unassembled WGS sequence"/>
</dbReference>
<comment type="caution">
    <text evidence="1">The sequence shown here is derived from an EMBL/GenBank/DDBJ whole genome shotgun (WGS) entry which is preliminary data.</text>
</comment>
<proteinExistence type="predicted"/>
<evidence type="ECO:0000313" key="2">
    <source>
        <dbReference type="Proteomes" id="UP000472521"/>
    </source>
</evidence>
<name>A0A6B4TQ22_CLOBO</name>